<comment type="caution">
    <text evidence="1">The sequence shown here is derived from an EMBL/GenBank/DDBJ whole genome shotgun (WGS) entry which is preliminary data.</text>
</comment>
<reference evidence="1" key="1">
    <citation type="journal article" date="2014" name="Front. Microbiol.">
        <title>High frequency of phylogenetically diverse reductive dehalogenase-homologous genes in deep subseafloor sedimentary metagenomes.</title>
        <authorList>
            <person name="Kawai M."/>
            <person name="Futagami T."/>
            <person name="Toyoda A."/>
            <person name="Takaki Y."/>
            <person name="Nishi S."/>
            <person name="Hori S."/>
            <person name="Arai W."/>
            <person name="Tsubouchi T."/>
            <person name="Morono Y."/>
            <person name="Uchiyama I."/>
            <person name="Ito T."/>
            <person name="Fujiyama A."/>
            <person name="Inagaki F."/>
            <person name="Takami H."/>
        </authorList>
    </citation>
    <scope>NUCLEOTIDE SEQUENCE</scope>
    <source>
        <strain evidence="1">Expedition CK06-06</strain>
    </source>
</reference>
<accession>X1ELZ5</accession>
<sequence>NTATLAEMLTFVDVPEDNTPIIGLVGYGLGMMKSSFPG</sequence>
<protein>
    <submittedName>
        <fullName evidence="1">Uncharacterized protein</fullName>
    </submittedName>
</protein>
<dbReference type="AlphaFoldDB" id="X1ELZ5"/>
<organism evidence="1">
    <name type="scientific">marine sediment metagenome</name>
    <dbReference type="NCBI Taxonomy" id="412755"/>
    <lineage>
        <taxon>unclassified sequences</taxon>
        <taxon>metagenomes</taxon>
        <taxon>ecological metagenomes</taxon>
    </lineage>
</organism>
<proteinExistence type="predicted"/>
<dbReference type="EMBL" id="BART01042213">
    <property type="protein sequence ID" value="GAH21370.1"/>
    <property type="molecule type" value="Genomic_DNA"/>
</dbReference>
<feature type="non-terminal residue" evidence="1">
    <location>
        <position position="38"/>
    </location>
</feature>
<name>X1ELZ5_9ZZZZ</name>
<feature type="non-terminal residue" evidence="1">
    <location>
        <position position="1"/>
    </location>
</feature>
<gene>
    <name evidence="1" type="ORF">S01H4_67275</name>
</gene>
<evidence type="ECO:0000313" key="1">
    <source>
        <dbReference type="EMBL" id="GAH21370.1"/>
    </source>
</evidence>